<dbReference type="Proteomes" id="UP000797356">
    <property type="component" value="Chromosome 2"/>
</dbReference>
<evidence type="ECO:0000313" key="3">
    <source>
        <dbReference type="Proteomes" id="UP000797356"/>
    </source>
</evidence>
<sequence length="196" mass="24307">MRKRWKRRRRRKMRRRWRKKKRKEEEEKRVQEEKEEDKKKREHEEKNRGEEGNGEEEEEGGRKKKEEKKVEVKKNKEKKTKREDKPKLLTYSLERRIKKEHKMRKAFHLTEDLNYDIRILTKKTKIEPKFKEGFIEHSHDYQDKGSLSEKDDAIIKMFLSERINSKIIFNNVEGGNITRSNLHYLLFARMKYDILY</sequence>
<protein>
    <submittedName>
        <fullName evidence="2">Uncharacterized protein</fullName>
    </submittedName>
</protein>
<feature type="compositionally biased region" description="Basic and acidic residues" evidence="1">
    <location>
        <begin position="23"/>
        <end position="51"/>
    </location>
</feature>
<dbReference type="EMBL" id="CM017873">
    <property type="protein sequence ID" value="KAG1331709.1"/>
    <property type="molecule type" value="Genomic_DNA"/>
</dbReference>
<reference evidence="2" key="1">
    <citation type="journal article" date="2017" name="Gigascience">
        <title>The genome draft of coconut (Cocos nucifera).</title>
        <authorList>
            <person name="Xiao Y."/>
            <person name="Xu P."/>
            <person name="Fan H."/>
            <person name="Baudouin L."/>
            <person name="Xia W."/>
            <person name="Bocs S."/>
            <person name="Xu J."/>
            <person name="Li Q."/>
            <person name="Guo A."/>
            <person name="Zhou L."/>
            <person name="Li J."/>
            <person name="Wu Y."/>
            <person name="Ma Z."/>
            <person name="Armero A."/>
            <person name="Issali A.E."/>
            <person name="Liu N."/>
            <person name="Peng M."/>
            <person name="Yang Y."/>
        </authorList>
    </citation>
    <scope>NUCLEOTIDE SEQUENCE</scope>
    <source>
        <tissue evidence="2">Spear leaf of Hainan Tall coconut</tissue>
    </source>
</reference>
<evidence type="ECO:0000313" key="2">
    <source>
        <dbReference type="EMBL" id="KAG1331709.1"/>
    </source>
</evidence>
<gene>
    <name evidence="2" type="ORF">COCNU_02G016770</name>
</gene>
<feature type="region of interest" description="Disordered" evidence="1">
    <location>
        <begin position="1"/>
        <end position="83"/>
    </location>
</feature>
<proteinExistence type="predicted"/>
<evidence type="ECO:0000256" key="1">
    <source>
        <dbReference type="SAM" id="MobiDB-lite"/>
    </source>
</evidence>
<feature type="compositionally biased region" description="Basic residues" evidence="1">
    <location>
        <begin position="1"/>
        <end position="22"/>
    </location>
</feature>
<feature type="compositionally biased region" description="Basic and acidic residues" evidence="1">
    <location>
        <begin position="67"/>
        <end position="83"/>
    </location>
</feature>
<comment type="caution">
    <text evidence="2">The sequence shown here is derived from an EMBL/GenBank/DDBJ whole genome shotgun (WGS) entry which is preliminary data.</text>
</comment>
<organism evidence="2 3">
    <name type="scientific">Cocos nucifera</name>
    <name type="common">Coconut palm</name>
    <dbReference type="NCBI Taxonomy" id="13894"/>
    <lineage>
        <taxon>Eukaryota</taxon>
        <taxon>Viridiplantae</taxon>
        <taxon>Streptophyta</taxon>
        <taxon>Embryophyta</taxon>
        <taxon>Tracheophyta</taxon>
        <taxon>Spermatophyta</taxon>
        <taxon>Magnoliopsida</taxon>
        <taxon>Liliopsida</taxon>
        <taxon>Arecaceae</taxon>
        <taxon>Arecoideae</taxon>
        <taxon>Cocoseae</taxon>
        <taxon>Attaleinae</taxon>
        <taxon>Cocos</taxon>
    </lineage>
</organism>
<accession>A0A8K0I1C0</accession>
<keyword evidence="3" id="KW-1185">Reference proteome</keyword>
<name>A0A8K0I1C0_COCNU</name>
<dbReference type="AlphaFoldDB" id="A0A8K0I1C0"/>
<reference evidence="2" key="2">
    <citation type="submission" date="2019-07" db="EMBL/GenBank/DDBJ databases">
        <authorList>
            <person name="Yang Y."/>
            <person name="Bocs S."/>
            <person name="Baudouin L."/>
        </authorList>
    </citation>
    <scope>NUCLEOTIDE SEQUENCE</scope>
    <source>
        <tissue evidence="2">Spear leaf of Hainan Tall coconut</tissue>
    </source>
</reference>